<dbReference type="EMBL" id="CAJOBC010094204">
    <property type="protein sequence ID" value="CAF4423174.1"/>
    <property type="molecule type" value="Genomic_DNA"/>
</dbReference>
<keyword evidence="3" id="KW-1185">Reference proteome</keyword>
<reference evidence="1" key="1">
    <citation type="submission" date="2021-02" db="EMBL/GenBank/DDBJ databases">
        <authorList>
            <person name="Nowell W R."/>
        </authorList>
    </citation>
    <scope>NUCLEOTIDE SEQUENCE</scope>
</reference>
<evidence type="ECO:0000313" key="2">
    <source>
        <dbReference type="EMBL" id="CAF4423174.1"/>
    </source>
</evidence>
<sequence>VLGDILVGLIGSDDIEEFEGFWLHNMSTLFDGGNDDEVIFTEERFGERSGWNGEVCDNDDELIFIEERFGERSGWNGEVCDNDDEVIFIEERFGEKSGWNGG</sequence>
<evidence type="ECO:0000313" key="1">
    <source>
        <dbReference type="EMBL" id="CAF1561696.1"/>
    </source>
</evidence>
<evidence type="ECO:0000313" key="3">
    <source>
        <dbReference type="Proteomes" id="UP000663829"/>
    </source>
</evidence>
<dbReference type="Proteomes" id="UP000663829">
    <property type="component" value="Unassembled WGS sequence"/>
</dbReference>
<accession>A0A815XTY8</accession>
<feature type="non-terminal residue" evidence="1">
    <location>
        <position position="1"/>
    </location>
</feature>
<name>A0A815XTY8_9BILA</name>
<gene>
    <name evidence="1" type="ORF">GPM918_LOCUS39805</name>
    <name evidence="2" type="ORF">SRO942_LOCUS40706</name>
</gene>
<protein>
    <submittedName>
        <fullName evidence="1">Uncharacterized protein</fullName>
    </submittedName>
</protein>
<organism evidence="1 3">
    <name type="scientific">Didymodactylos carnosus</name>
    <dbReference type="NCBI Taxonomy" id="1234261"/>
    <lineage>
        <taxon>Eukaryota</taxon>
        <taxon>Metazoa</taxon>
        <taxon>Spiralia</taxon>
        <taxon>Gnathifera</taxon>
        <taxon>Rotifera</taxon>
        <taxon>Eurotatoria</taxon>
        <taxon>Bdelloidea</taxon>
        <taxon>Philodinida</taxon>
        <taxon>Philodinidae</taxon>
        <taxon>Didymodactylos</taxon>
    </lineage>
</organism>
<dbReference type="AlphaFoldDB" id="A0A815XTY8"/>
<dbReference type="Proteomes" id="UP000681722">
    <property type="component" value="Unassembled WGS sequence"/>
</dbReference>
<proteinExistence type="predicted"/>
<feature type="non-terminal residue" evidence="1">
    <location>
        <position position="102"/>
    </location>
</feature>
<comment type="caution">
    <text evidence="1">The sequence shown here is derived from an EMBL/GenBank/DDBJ whole genome shotgun (WGS) entry which is preliminary data.</text>
</comment>
<dbReference type="EMBL" id="CAJNOQ010028451">
    <property type="protein sequence ID" value="CAF1561696.1"/>
    <property type="molecule type" value="Genomic_DNA"/>
</dbReference>